<name>A0A0C2X3X7_AMAMK</name>
<dbReference type="STRING" id="946122.A0A0C2X3X7"/>
<dbReference type="GO" id="GO:0003924">
    <property type="term" value="F:GTPase activity"/>
    <property type="evidence" value="ECO:0007669"/>
    <property type="project" value="TreeGrafter"/>
</dbReference>
<dbReference type="InterPro" id="IPR008803">
    <property type="entry name" value="RHD3/Sey1"/>
</dbReference>
<sequence>MCCIRDSKTLVFFTANILLMDNGLLANFARFAVAISDVLVVHSRCLAFERYCNDLTPLLRSIFIAHLQLFGQLRKGALAIMGRTLLLLIGHDPNPLLSQMETICSVHYTQVWQGIKSNPEGRAGFRQLVDYFDVDVVTVPEETRTQKIYQLRSQFTDSDNRGYLFKPGHHKHVIPGKFALSMEDLWHQLKATRSLGPREQEVVVSDLRSWIKSGVKTILESPDDGLEDSLLSLLLNQLRRADMRSGAPTAECIDILFVLLGMKNYVHIILQIEAESDAELLLDLFLVVLDNRVLLSIKPNVPDAHRRVRRLMFKLATKIPPVIPPSLRISKMRVIHKYAGRGGGLQTYSWANISECQSR</sequence>
<accession>A0A0C2X3X7</accession>
<dbReference type="HOGENOM" id="CLU_771521_0_0_1"/>
<gene>
    <name evidence="1" type="ORF">M378DRAFT_670744</name>
</gene>
<dbReference type="AlphaFoldDB" id="A0A0C2X3X7"/>
<dbReference type="GO" id="GO:0005783">
    <property type="term" value="C:endoplasmic reticulum"/>
    <property type="evidence" value="ECO:0007669"/>
    <property type="project" value="TreeGrafter"/>
</dbReference>
<dbReference type="PANTHER" id="PTHR45923:SF2">
    <property type="entry name" value="PROTEIN SEY1"/>
    <property type="match status" value="1"/>
</dbReference>
<dbReference type="InParanoid" id="A0A0C2X3X7"/>
<dbReference type="Pfam" id="PF05879">
    <property type="entry name" value="RHD3_GTPase"/>
    <property type="match status" value="1"/>
</dbReference>
<dbReference type="Proteomes" id="UP000054549">
    <property type="component" value="Unassembled WGS sequence"/>
</dbReference>
<keyword evidence="2" id="KW-1185">Reference proteome</keyword>
<evidence type="ECO:0000313" key="2">
    <source>
        <dbReference type="Proteomes" id="UP000054549"/>
    </source>
</evidence>
<reference evidence="1 2" key="1">
    <citation type="submission" date="2014-04" db="EMBL/GenBank/DDBJ databases">
        <title>Evolutionary Origins and Diversification of the Mycorrhizal Mutualists.</title>
        <authorList>
            <consortium name="DOE Joint Genome Institute"/>
            <consortium name="Mycorrhizal Genomics Consortium"/>
            <person name="Kohler A."/>
            <person name="Kuo A."/>
            <person name="Nagy L.G."/>
            <person name="Floudas D."/>
            <person name="Copeland A."/>
            <person name="Barry K.W."/>
            <person name="Cichocki N."/>
            <person name="Veneault-Fourrey C."/>
            <person name="LaButti K."/>
            <person name="Lindquist E.A."/>
            <person name="Lipzen A."/>
            <person name="Lundell T."/>
            <person name="Morin E."/>
            <person name="Murat C."/>
            <person name="Riley R."/>
            <person name="Ohm R."/>
            <person name="Sun H."/>
            <person name="Tunlid A."/>
            <person name="Henrissat B."/>
            <person name="Grigoriev I.V."/>
            <person name="Hibbett D.S."/>
            <person name="Martin F."/>
        </authorList>
    </citation>
    <scope>NUCLEOTIDE SEQUENCE [LARGE SCALE GENOMIC DNA]</scope>
    <source>
        <strain evidence="1 2">Koide BX008</strain>
    </source>
</reference>
<dbReference type="GO" id="GO:0016320">
    <property type="term" value="P:endoplasmic reticulum membrane fusion"/>
    <property type="evidence" value="ECO:0007669"/>
    <property type="project" value="TreeGrafter"/>
</dbReference>
<dbReference type="EMBL" id="KN818259">
    <property type="protein sequence ID" value="KIL63433.1"/>
    <property type="molecule type" value="Genomic_DNA"/>
</dbReference>
<evidence type="ECO:0000313" key="1">
    <source>
        <dbReference type="EMBL" id="KIL63433.1"/>
    </source>
</evidence>
<protein>
    <submittedName>
        <fullName evidence="1">Uncharacterized protein</fullName>
    </submittedName>
</protein>
<organism evidence="1 2">
    <name type="scientific">Amanita muscaria (strain Koide BX008)</name>
    <dbReference type="NCBI Taxonomy" id="946122"/>
    <lineage>
        <taxon>Eukaryota</taxon>
        <taxon>Fungi</taxon>
        <taxon>Dikarya</taxon>
        <taxon>Basidiomycota</taxon>
        <taxon>Agaricomycotina</taxon>
        <taxon>Agaricomycetes</taxon>
        <taxon>Agaricomycetidae</taxon>
        <taxon>Agaricales</taxon>
        <taxon>Pluteineae</taxon>
        <taxon>Amanitaceae</taxon>
        <taxon>Amanita</taxon>
    </lineage>
</organism>
<dbReference type="PANTHER" id="PTHR45923">
    <property type="entry name" value="PROTEIN SEY1"/>
    <property type="match status" value="1"/>
</dbReference>
<proteinExistence type="predicted"/>